<sequence>MTSDGTFIFTSLSRAPSTIHVESENKRVFTQLPDIIQEAAIGTAYPHPNFYINRIPETANKLRRPTFLIAPRNDSGVSLPNINVTDEKFLAKYGSNLSANFADIRTMGGRAFLQKENMSNGSWYSLCTYIEIQIGTFALKARAITTIEVPCQYLASSSHDPLDGQLAFLCSMVIGKYLRLRIMGDQYESATETAITEARKELSAWKIVDPGRFGNFEALLKEICAIAPLPPTSVVSLISRNMIIERWKGWSDNSTIKKRYALPRQIIWSLQPSKYYHLDLLRNSINPSAINKFPTRKQSEP</sequence>
<comment type="caution">
    <text evidence="1">The sequence shown here is derived from an EMBL/GenBank/DDBJ whole genome shotgun (WGS) entry which is preliminary data.</text>
</comment>
<accession>A0A9N9Q895</accession>
<keyword evidence="2" id="KW-1185">Reference proteome</keyword>
<reference evidence="1" key="1">
    <citation type="submission" date="2021-07" db="EMBL/GenBank/DDBJ databases">
        <authorList>
            <person name="Durling M."/>
        </authorList>
    </citation>
    <scope>NUCLEOTIDE SEQUENCE</scope>
</reference>
<evidence type="ECO:0000313" key="1">
    <source>
        <dbReference type="EMBL" id="CAG8977611.1"/>
    </source>
</evidence>
<protein>
    <submittedName>
        <fullName evidence="1">Uncharacterized protein</fullName>
    </submittedName>
</protein>
<evidence type="ECO:0000313" key="2">
    <source>
        <dbReference type="Proteomes" id="UP000701801"/>
    </source>
</evidence>
<dbReference type="EMBL" id="CAJVRM010000226">
    <property type="protein sequence ID" value="CAG8977611.1"/>
    <property type="molecule type" value="Genomic_DNA"/>
</dbReference>
<dbReference type="Proteomes" id="UP000701801">
    <property type="component" value="Unassembled WGS sequence"/>
</dbReference>
<proteinExistence type="predicted"/>
<dbReference type="AlphaFoldDB" id="A0A9N9Q895"/>
<gene>
    <name evidence="1" type="ORF">HYALB_00011714</name>
</gene>
<organism evidence="1 2">
    <name type="scientific">Hymenoscyphus albidus</name>
    <dbReference type="NCBI Taxonomy" id="595503"/>
    <lineage>
        <taxon>Eukaryota</taxon>
        <taxon>Fungi</taxon>
        <taxon>Dikarya</taxon>
        <taxon>Ascomycota</taxon>
        <taxon>Pezizomycotina</taxon>
        <taxon>Leotiomycetes</taxon>
        <taxon>Helotiales</taxon>
        <taxon>Helotiaceae</taxon>
        <taxon>Hymenoscyphus</taxon>
    </lineage>
</organism>
<dbReference type="OrthoDB" id="3477009at2759"/>
<name>A0A9N9Q895_9HELO</name>